<dbReference type="RefSeq" id="WP_143386461.1">
    <property type="nucleotide sequence ID" value="NZ_VJZL01000009.1"/>
</dbReference>
<dbReference type="Proteomes" id="UP000318669">
    <property type="component" value="Unassembled WGS sequence"/>
</dbReference>
<evidence type="ECO:0000313" key="3">
    <source>
        <dbReference type="EMBL" id="TRX10780.1"/>
    </source>
</evidence>
<dbReference type="EMBL" id="VJZL01000009">
    <property type="protein sequence ID" value="TRX10780.1"/>
    <property type="molecule type" value="Genomic_DNA"/>
</dbReference>
<evidence type="ECO:0000313" key="4">
    <source>
        <dbReference type="Proteomes" id="UP000318528"/>
    </source>
</evidence>
<evidence type="ECO:0000313" key="5">
    <source>
        <dbReference type="Proteomes" id="UP000318669"/>
    </source>
</evidence>
<accession>A0A553BR91</accession>
<dbReference type="EMBL" id="VJZN01000010">
    <property type="protein sequence ID" value="TRX06799.1"/>
    <property type="molecule type" value="Genomic_DNA"/>
</dbReference>
<organism evidence="3 5">
    <name type="scientific">Flavobacterium gawalongense</name>
    <dbReference type="NCBI Taxonomy" id="2594432"/>
    <lineage>
        <taxon>Bacteria</taxon>
        <taxon>Pseudomonadati</taxon>
        <taxon>Bacteroidota</taxon>
        <taxon>Flavobacteriia</taxon>
        <taxon>Flavobacteriales</taxon>
        <taxon>Flavobacteriaceae</taxon>
        <taxon>Flavobacterium</taxon>
    </lineage>
</organism>
<feature type="signal peptide" evidence="1">
    <location>
        <begin position="1"/>
        <end position="20"/>
    </location>
</feature>
<comment type="caution">
    <text evidence="3">The sequence shown here is derived from an EMBL/GenBank/DDBJ whole genome shotgun (WGS) entry which is preliminary data.</text>
</comment>
<dbReference type="Proteomes" id="UP000318528">
    <property type="component" value="Unassembled WGS sequence"/>
</dbReference>
<name>A0A553BR91_9FLAO</name>
<gene>
    <name evidence="3" type="ORF">FNW11_07260</name>
    <name evidence="2" type="ORF">FNW12_07505</name>
</gene>
<protein>
    <recommendedName>
        <fullName evidence="6">Lipoprotein</fullName>
    </recommendedName>
</protein>
<dbReference type="AlphaFoldDB" id="A0A553BR91"/>
<dbReference type="OrthoDB" id="798271at2"/>
<keyword evidence="1" id="KW-0732">Signal</keyword>
<sequence length="222" mass="24748">MKLTKIIFFVSIAVLLNSCASGYKMIKPTTLNYISNNTSNGVTMEYKYDLLSKKYAKKESKKGLRLVAIKIKNNTEKDLVFGRDIKLSFENGNELYLLENEKTFKSLKQSPASYLFYLLLSPINFYTTETNSYGVAEQTSSTPVGLLLGPGLVAGNMIAASNANKKFKTELNDYNINGKVIKKGETSFGLISFQSDNYDAIKVTVDQEAVKLNEKQPEVAKI</sequence>
<keyword evidence="4" id="KW-1185">Reference proteome</keyword>
<reference evidence="4 5" key="1">
    <citation type="submission" date="2019-07" db="EMBL/GenBank/DDBJ databases">
        <title>Novel species of Flavobacterium.</title>
        <authorList>
            <person name="Liu Q."/>
            <person name="Xin Y.-H."/>
        </authorList>
    </citation>
    <scope>NUCLEOTIDE SEQUENCE [LARGE SCALE GENOMIC DNA]</scope>
    <source>
        <strain evidence="2 4">GSP39</strain>
        <strain evidence="3 5">GSR22</strain>
    </source>
</reference>
<evidence type="ECO:0000256" key="1">
    <source>
        <dbReference type="SAM" id="SignalP"/>
    </source>
</evidence>
<evidence type="ECO:0000313" key="2">
    <source>
        <dbReference type="EMBL" id="TRX06799.1"/>
    </source>
</evidence>
<proteinExistence type="predicted"/>
<feature type="chain" id="PRO_5021841986" description="Lipoprotein" evidence="1">
    <location>
        <begin position="21"/>
        <end position="222"/>
    </location>
</feature>
<evidence type="ECO:0008006" key="6">
    <source>
        <dbReference type="Google" id="ProtNLM"/>
    </source>
</evidence>